<accession>A0A853I1C2</accession>
<sequence>MKYLQCLVLISVIWSINSVSFGQEGPEQAIQPVVTTIENCTAPATTSEQATKQVKPTGKQVKTKVQTIVYCPQAKPAEKAEANGEEKEPADQKLVVGELEKITLTPPGITYDARIDTGLSTSVLHAIDITPFERDGKKWVKFKVKDPGSGEVTEISRQVVKKVKSKQPDSDGQKAYIVKMNVRLGSIEQRISFSLTDRSNYDISVLIGRNFLKDMAVVDVSKQFTQKNPTPEQTPNLAVDEQQ</sequence>
<feature type="domain" description="Retropepsin-like aspartic endopeptidase" evidence="2">
    <location>
        <begin position="95"/>
        <end position="228"/>
    </location>
</feature>
<dbReference type="GO" id="GO:0006508">
    <property type="term" value="P:proteolysis"/>
    <property type="evidence" value="ECO:0007669"/>
    <property type="project" value="UniProtKB-KW"/>
</dbReference>
<evidence type="ECO:0000313" key="3">
    <source>
        <dbReference type="EMBL" id="NYZ67203.1"/>
    </source>
</evidence>
<feature type="chain" id="PRO_5032291721" evidence="1">
    <location>
        <begin position="23"/>
        <end position="243"/>
    </location>
</feature>
<keyword evidence="3" id="KW-0378">Hydrolase</keyword>
<dbReference type="Pfam" id="PF05618">
    <property type="entry name" value="Zn_protease"/>
    <property type="match status" value="1"/>
</dbReference>
<evidence type="ECO:0000313" key="4">
    <source>
        <dbReference type="Proteomes" id="UP000569732"/>
    </source>
</evidence>
<name>A0A853I1C2_9GAMM</name>
<keyword evidence="4" id="KW-1185">Reference proteome</keyword>
<dbReference type="PANTHER" id="PTHR38037:SF2">
    <property type="entry name" value="ATP-DEPENDENT ZINC PROTEASE DOMAIN-CONTAINING PROTEIN-RELATED"/>
    <property type="match status" value="1"/>
</dbReference>
<evidence type="ECO:0000256" key="1">
    <source>
        <dbReference type="SAM" id="SignalP"/>
    </source>
</evidence>
<dbReference type="RefSeq" id="WP_180569227.1">
    <property type="nucleotide sequence ID" value="NZ_JACCKB010000022.1"/>
</dbReference>
<dbReference type="GO" id="GO:0008233">
    <property type="term" value="F:peptidase activity"/>
    <property type="evidence" value="ECO:0007669"/>
    <property type="project" value="UniProtKB-KW"/>
</dbReference>
<comment type="caution">
    <text evidence="3">The sequence shown here is derived from an EMBL/GenBank/DDBJ whole genome shotgun (WGS) entry which is preliminary data.</text>
</comment>
<organism evidence="3 4">
    <name type="scientific">Spartinivicinus marinus</name>
    <dbReference type="NCBI Taxonomy" id="2994442"/>
    <lineage>
        <taxon>Bacteria</taxon>
        <taxon>Pseudomonadati</taxon>
        <taxon>Pseudomonadota</taxon>
        <taxon>Gammaproteobacteria</taxon>
        <taxon>Oceanospirillales</taxon>
        <taxon>Zooshikellaceae</taxon>
        <taxon>Spartinivicinus</taxon>
    </lineage>
</organism>
<dbReference type="Gene3D" id="2.40.70.10">
    <property type="entry name" value="Acid Proteases"/>
    <property type="match status" value="1"/>
</dbReference>
<dbReference type="PANTHER" id="PTHR38037">
    <property type="entry name" value="ZN_PROTEASE DOMAIN-CONTAINING PROTEIN"/>
    <property type="match status" value="1"/>
</dbReference>
<dbReference type="EMBL" id="JACCKB010000022">
    <property type="protein sequence ID" value="NYZ67203.1"/>
    <property type="molecule type" value="Genomic_DNA"/>
</dbReference>
<evidence type="ECO:0000259" key="2">
    <source>
        <dbReference type="Pfam" id="PF05618"/>
    </source>
</evidence>
<dbReference type="Proteomes" id="UP000569732">
    <property type="component" value="Unassembled WGS sequence"/>
</dbReference>
<protein>
    <submittedName>
        <fullName evidence="3">ATP-dependent zinc protease</fullName>
    </submittedName>
</protein>
<gene>
    <name evidence="3" type="ORF">H0A36_14390</name>
</gene>
<dbReference type="InterPro" id="IPR008503">
    <property type="entry name" value="Asp_endopeptidase"/>
</dbReference>
<dbReference type="SUPFAM" id="SSF50630">
    <property type="entry name" value="Acid proteases"/>
    <property type="match status" value="1"/>
</dbReference>
<feature type="signal peptide" evidence="1">
    <location>
        <begin position="1"/>
        <end position="22"/>
    </location>
</feature>
<dbReference type="InterPro" id="IPR021109">
    <property type="entry name" value="Peptidase_aspartic_dom_sf"/>
</dbReference>
<reference evidence="3 4" key="1">
    <citation type="submission" date="2020-07" db="EMBL/GenBank/DDBJ databases">
        <title>Endozoicomonas sp. nov., isolated from sediment.</title>
        <authorList>
            <person name="Gu T."/>
        </authorList>
    </citation>
    <scope>NUCLEOTIDE SEQUENCE [LARGE SCALE GENOMIC DNA]</scope>
    <source>
        <strain evidence="3 4">SM1973</strain>
    </source>
</reference>
<proteinExistence type="predicted"/>
<keyword evidence="1" id="KW-0732">Signal</keyword>
<keyword evidence="3" id="KW-0645">Protease</keyword>
<dbReference type="AlphaFoldDB" id="A0A853I1C2"/>